<keyword evidence="1" id="KW-0472">Membrane</keyword>
<accession>A0A6P8KDL9</accession>
<keyword evidence="1" id="KW-1133">Transmembrane helix</keyword>
<feature type="transmembrane region" description="Helical" evidence="1">
    <location>
        <begin position="409"/>
        <end position="429"/>
    </location>
</feature>
<dbReference type="InterPro" id="IPR002656">
    <property type="entry name" value="Acyl_transf_3_dom"/>
</dbReference>
<dbReference type="AlphaFoldDB" id="A0A6P8KDL9"/>
<keyword evidence="2" id="KW-0732">Signal</keyword>
<dbReference type="GeneID" id="117144838"/>
<evidence type="ECO:0000313" key="4">
    <source>
        <dbReference type="Proteomes" id="UP000515162"/>
    </source>
</evidence>
<dbReference type="PANTHER" id="PTHR11161:SF0">
    <property type="entry name" value="O-ACYLTRANSFERASE LIKE PROTEIN"/>
    <property type="match status" value="1"/>
</dbReference>
<name>A0A6P8KDL9_DROMA</name>
<feature type="transmembrane region" description="Helical" evidence="1">
    <location>
        <begin position="199"/>
        <end position="220"/>
    </location>
</feature>
<dbReference type="Pfam" id="PF01757">
    <property type="entry name" value="Acyl_transf_3"/>
    <property type="match status" value="1"/>
</dbReference>
<gene>
    <name evidence="5" type="primary">LOC117144838</name>
</gene>
<evidence type="ECO:0000256" key="2">
    <source>
        <dbReference type="SAM" id="SignalP"/>
    </source>
</evidence>
<feature type="transmembrane region" description="Helical" evidence="1">
    <location>
        <begin position="304"/>
        <end position="328"/>
    </location>
</feature>
<evidence type="ECO:0000259" key="3">
    <source>
        <dbReference type="SMART" id="SM00703"/>
    </source>
</evidence>
<feature type="transmembrane region" description="Helical" evidence="1">
    <location>
        <begin position="621"/>
        <end position="643"/>
    </location>
</feature>
<feature type="signal peptide" evidence="2">
    <location>
        <begin position="1"/>
        <end position="18"/>
    </location>
</feature>
<dbReference type="InterPro" id="IPR006621">
    <property type="entry name" value="Nose-resist-to-fluoxetine_N"/>
</dbReference>
<dbReference type="GO" id="GO:0016747">
    <property type="term" value="F:acyltransferase activity, transferring groups other than amino-acyl groups"/>
    <property type="evidence" value="ECO:0007669"/>
    <property type="project" value="InterPro"/>
</dbReference>
<keyword evidence="1" id="KW-0812">Transmembrane</keyword>
<feature type="transmembrane region" description="Helical" evidence="1">
    <location>
        <begin position="476"/>
        <end position="497"/>
    </location>
</feature>
<feature type="transmembrane region" description="Helical" evidence="1">
    <location>
        <begin position="436"/>
        <end position="456"/>
    </location>
</feature>
<protein>
    <submittedName>
        <fullName evidence="5">Nose resistant to fluoxetine protein 6</fullName>
    </submittedName>
</protein>
<dbReference type="PANTHER" id="PTHR11161">
    <property type="entry name" value="O-ACYLTRANSFERASE"/>
    <property type="match status" value="1"/>
</dbReference>
<feature type="chain" id="PRO_5028250193" evidence="2">
    <location>
        <begin position="19"/>
        <end position="686"/>
    </location>
</feature>
<feature type="transmembrane region" description="Helical" evidence="1">
    <location>
        <begin position="509"/>
        <end position="531"/>
    </location>
</feature>
<evidence type="ECO:0000256" key="1">
    <source>
        <dbReference type="SAM" id="Phobius"/>
    </source>
</evidence>
<reference evidence="5" key="1">
    <citation type="submission" date="2025-08" db="UniProtKB">
        <authorList>
            <consortium name="RefSeq"/>
        </authorList>
    </citation>
    <scope>IDENTIFICATION</scope>
    <source>
        <strain evidence="5">Mau12</strain>
        <tissue evidence="5">Whole Body</tissue>
    </source>
</reference>
<dbReference type="SMART" id="SM00703">
    <property type="entry name" value="NRF"/>
    <property type="match status" value="1"/>
</dbReference>
<feature type="domain" description="Nose resistant-to-fluoxetine protein N-terminal" evidence="3">
    <location>
        <begin position="57"/>
        <end position="190"/>
    </location>
</feature>
<feature type="transmembrane region" description="Helical" evidence="1">
    <location>
        <begin position="551"/>
        <end position="572"/>
    </location>
</feature>
<evidence type="ECO:0000313" key="5">
    <source>
        <dbReference type="RefSeq" id="XP_033166122.1"/>
    </source>
</evidence>
<dbReference type="RefSeq" id="XP_033166122.1">
    <property type="nucleotide sequence ID" value="XM_033310231.1"/>
</dbReference>
<sequence length="686" mass="76986">MVNGIAILLLCGLGLIHASQLTEELHLVHHRLSRFKQPLSQDINHEIIDTRASSTSDTQCLADIKELFAGLKTGSYWALKMLDSWGSFPSGLLYGTFYDLGNFDECLNINQEISSSQTIKGKYCFMAVPLRDVLDTGIESLEGMQIKIATCFPASCSATQVETFAGQLYQNKVNSSMSFNISIDEDGCQTSDPVPWDGLTIFTVVILSVLTLIVVSSTLYDYFLCTTQQKPALIKIISARANSRALFRLEVSSSNSNVIDCLHGIRCMSLIWVVFLHEHLYSLISPNINFTYALAWLEKPSSSFFVHGYFSVDTFLFIGGLLVSLTALRTMEKTNGKLNIPRMYVNRIIRILPVLAMAILIYVKLMPVVSGGPLFKSGFHGKEECVNGWYWDLLFIQNYATKTCLDQSWYLAVDMQLYILSPLLLIGLYKWGKKAAWAIVGIVVLLSGCLFATQMVNNYSMSIKNGGGDDEANSKLYLATHTHAAPWLIGFLFGYFLHLNRDRKFQISWLVLWSGWIISLAMFFTSIFATYPSGKWSAPPLSTLEESLYYTLTRVGWPLAMCWVVFVCIQGYGGLANSFLSTPLWQPLSRLSYSVFIWHMFVQEINSRNVRTSTYFSSYTVMLNFWSDFGISLIMSYALYLIIEAPIGGLHSLWSPSGSSKSPAAVRPVLTSVVEHKRNGDEPEHR</sequence>
<dbReference type="Pfam" id="PF20146">
    <property type="entry name" value="NRF"/>
    <property type="match status" value="1"/>
</dbReference>
<dbReference type="InterPro" id="IPR052728">
    <property type="entry name" value="O2_lipid_transport_reg"/>
</dbReference>
<organism evidence="4 5">
    <name type="scientific">Drosophila mauritiana</name>
    <name type="common">Fruit fly</name>
    <dbReference type="NCBI Taxonomy" id="7226"/>
    <lineage>
        <taxon>Eukaryota</taxon>
        <taxon>Metazoa</taxon>
        <taxon>Ecdysozoa</taxon>
        <taxon>Arthropoda</taxon>
        <taxon>Hexapoda</taxon>
        <taxon>Insecta</taxon>
        <taxon>Pterygota</taxon>
        <taxon>Neoptera</taxon>
        <taxon>Endopterygota</taxon>
        <taxon>Diptera</taxon>
        <taxon>Brachycera</taxon>
        <taxon>Muscomorpha</taxon>
        <taxon>Ephydroidea</taxon>
        <taxon>Drosophilidae</taxon>
        <taxon>Drosophila</taxon>
        <taxon>Sophophora</taxon>
    </lineage>
</organism>
<dbReference type="Proteomes" id="UP000515162">
    <property type="component" value="Chromosome 3R"/>
</dbReference>
<proteinExistence type="predicted"/>
<keyword evidence="4" id="KW-1185">Reference proteome</keyword>
<feature type="transmembrane region" description="Helical" evidence="1">
    <location>
        <begin position="348"/>
        <end position="365"/>
    </location>
</feature>